<evidence type="ECO:0000256" key="3">
    <source>
        <dbReference type="ARBA" id="ARBA00019619"/>
    </source>
</evidence>
<evidence type="ECO:0000256" key="9">
    <source>
        <dbReference type="ARBA" id="ARBA00032007"/>
    </source>
</evidence>
<comment type="subcellular location">
    <subcellularLocation>
        <location evidence="1 10">Nucleus</location>
    </subcellularLocation>
</comment>
<feature type="region of interest" description="Disordered" evidence="11">
    <location>
        <begin position="962"/>
        <end position="1055"/>
    </location>
</feature>
<dbReference type="InterPro" id="IPR013947">
    <property type="entry name" value="Mediator_Med14"/>
</dbReference>
<dbReference type="Pfam" id="PF22981">
    <property type="entry name" value="RM2_Med14"/>
    <property type="match status" value="1"/>
</dbReference>
<dbReference type="PANTHER" id="PTHR12809">
    <property type="entry name" value="MEDIATOR COMPLEX SUBUNIT"/>
    <property type="match status" value="1"/>
</dbReference>
<dbReference type="Proteomes" id="UP000694419">
    <property type="component" value="Unplaced"/>
</dbReference>
<evidence type="ECO:0000256" key="2">
    <source>
        <dbReference type="ARBA" id="ARBA00007813"/>
    </source>
</evidence>
<evidence type="ECO:0000259" key="18">
    <source>
        <dbReference type="Pfam" id="PF25069"/>
    </source>
</evidence>
<name>A0A8C3K531_9CHAR</name>
<feature type="domain" description="Mediator of RNA polymerase II transcription subunit 14 RM5" evidence="17">
    <location>
        <begin position="655"/>
        <end position="741"/>
    </location>
</feature>
<dbReference type="GO" id="GO:0070847">
    <property type="term" value="C:core mediator complex"/>
    <property type="evidence" value="ECO:0007669"/>
    <property type="project" value="TreeGrafter"/>
</dbReference>
<dbReference type="Pfam" id="PF25065">
    <property type="entry name" value="RM3_Med14"/>
    <property type="match status" value="1"/>
</dbReference>
<keyword evidence="4" id="KW-0677">Repeat</keyword>
<keyword evidence="20" id="KW-1185">Reference proteome</keyword>
<dbReference type="InterPro" id="IPR055114">
    <property type="entry name" value="Med14_RM6"/>
</dbReference>
<organism evidence="19 20">
    <name type="scientific">Calidris pygmaea</name>
    <name type="common">Spoon-billed sandpiper</name>
    <dbReference type="NCBI Taxonomy" id="425635"/>
    <lineage>
        <taxon>Eukaryota</taxon>
        <taxon>Metazoa</taxon>
        <taxon>Chordata</taxon>
        <taxon>Craniata</taxon>
        <taxon>Vertebrata</taxon>
        <taxon>Euteleostomi</taxon>
        <taxon>Archelosauria</taxon>
        <taxon>Archosauria</taxon>
        <taxon>Dinosauria</taxon>
        <taxon>Saurischia</taxon>
        <taxon>Theropoda</taxon>
        <taxon>Coelurosauria</taxon>
        <taxon>Aves</taxon>
        <taxon>Neognathae</taxon>
        <taxon>Neoaves</taxon>
        <taxon>Charadriiformes</taxon>
        <taxon>Scolopacidae</taxon>
        <taxon>Calidris</taxon>
    </lineage>
</organism>
<dbReference type="InterPro" id="IPR056879">
    <property type="entry name" value="RM3_Med14"/>
</dbReference>
<comment type="similarity">
    <text evidence="2 10">Belongs to the Mediator complex subunit 14 family.</text>
</comment>
<dbReference type="Pfam" id="PF25067">
    <property type="entry name" value="RM5_Med14"/>
    <property type="match status" value="1"/>
</dbReference>
<feature type="domain" description="Mediator of RNA polymerase II transcription subunit 14 RM8" evidence="14">
    <location>
        <begin position="1109"/>
        <end position="1179"/>
    </location>
</feature>
<sequence length="1342" mass="149799">MAPVQLESNQLVPAGGGPASAPAPPAPGAVTAAASPGYRLSTLIDFLLHRTYAELTVLADLLPRKTDMERKIEIVQFASRTRQLFVRLLALVKWANNAGKVEKCAMISSFLDQQAILFVDTADRLASLARDALVHARLPSFAIPYAIDVLTTGSYPRLPTCIRDKIIPPDPITKSEKQTTLHQLNQILRHRLVTTDLPPQLANLTVANGRVKFRVEGEFEATLTVMGDDPDIPWRLLKLEILVEDKETGDGRALVHSMQINFIHQLVQSRLFADEKPLQDMYSCLHSFCLALQLEVLHSQTLMLIRERWGDLVQVERYHAGKCLSLSVWNQQVLGRKTGTASLHKVTIKIDETDVSKPLQISHEPPLPACDSKLMERAMKIDHLSIEKLLIDSVHARSHQKLQELKAILKSYNVNDNSFIETALPTLVIPILEPCGRSECLHVFVDLHSGMFQLMLYGVDQLTLDDIEKSVNDDMKRIIPWLQQLKFWLGQQRCKQSIKHLPTVSSETLQLANYASHPVGSLSKHKLFIKLTRLPQYYIVVEMFDVPGNPTELEYKYHFLSVNYAEGDDSPATALLLQQFKPNIEELVLDTKSGKQMKSGVKRKLSGDPCSIEPKKPKRSGEMCAFNKVLAHIVAMCDTNMPFIGLRIELSNMDIPHQGVQVEGDGFSHAIRLLKIPPCKGVNEETQKALDRSLLDCTFRLQGRNNRTWVAELVFANCPLNSTSSREQGPTRHVYLTYENQLSEPVGGRKVVEMFLNDWNSIARLYECVLEFARSLPDIPSHLNIFSEVRIYNYRKLILCYGTTKGSSISIQWNSILQKFHISLGTVGPNSGCSNCHNTILHQLQEMFNKTPNVVQLLQVLFDTQAPLNAINKLPTVPMLGLTQRTNTAYQCFSILPQSPTHIRLAFRNMYCIDIYCRSRGVVAIRDGAYSLFDNSKIVEGFYPAPGLKTFLNMFVDSNQDARRRSVNEDDNPPSPIGGDMMDSLIAQLQPQQPPQQPQQQPFAKQAGASGAYPLTSPPTSYHNTVTPSPSMMHTQSPGSQAMPTSMPPPRKLPQRSWAASIPTILTHSALNILLLPSPTPGLVPGLAGSYLCSPLERFLGSVIMRRHLQRIIQQETLQLINSNEPGVIMFKTEALKCRVALNPKTNQTLQLKVTPENTGQWKSEELQVLEKFFETRVAGPPFKANTLIAFTKLLGAPTHILRDCVHIMKLELFPDQASQLKWNVQFCLTIPPSAPPIAPPGTPAVVLKSKMLFFLQLTQKTTVPQEAVSIIVPIIYDMASGTTQQADIPRQQNSSVAAPMMVSNILKRFAELNSPRPGECTIFAAVRDLMVNLTLPPGGRP</sequence>
<keyword evidence="8 10" id="KW-0539">Nucleus</keyword>
<dbReference type="Pfam" id="PF22984">
    <property type="entry name" value="RM6_Med14"/>
    <property type="match status" value="1"/>
</dbReference>
<protein>
    <recommendedName>
        <fullName evidence="3 10">Mediator of RNA polymerase II transcription subunit 14</fullName>
    </recommendedName>
    <alternativeName>
        <fullName evidence="9 10">Mediator complex subunit 14</fullName>
    </alternativeName>
</protein>
<evidence type="ECO:0000259" key="14">
    <source>
        <dbReference type="Pfam" id="PF22983"/>
    </source>
</evidence>
<evidence type="ECO:0000313" key="20">
    <source>
        <dbReference type="Proteomes" id="UP000694419"/>
    </source>
</evidence>
<evidence type="ECO:0000256" key="4">
    <source>
        <dbReference type="ARBA" id="ARBA00022737"/>
    </source>
</evidence>
<keyword evidence="6 10" id="KW-0010">Activator</keyword>
<evidence type="ECO:0000256" key="5">
    <source>
        <dbReference type="ARBA" id="ARBA00023015"/>
    </source>
</evidence>
<evidence type="ECO:0000256" key="8">
    <source>
        <dbReference type="ARBA" id="ARBA00023242"/>
    </source>
</evidence>
<keyword evidence="7 10" id="KW-0804">Transcription</keyword>
<feature type="domain" description="Mediator of RNA polymerase II transcription subunit 14 RM2" evidence="13">
    <location>
        <begin position="305"/>
        <end position="384"/>
    </location>
</feature>
<dbReference type="GO" id="GO:0003712">
    <property type="term" value="F:transcription coregulator activity"/>
    <property type="evidence" value="ECO:0007669"/>
    <property type="project" value="UniProtKB-UniRule"/>
</dbReference>
<keyword evidence="5 10" id="KW-0805">Transcription regulation</keyword>
<feature type="domain" description="Mediator of RNA polymerase II transcription subunit 14 RM3" evidence="16">
    <location>
        <begin position="387"/>
        <end position="494"/>
    </location>
</feature>
<dbReference type="InterPro" id="IPR055122">
    <property type="entry name" value="Med14_N"/>
</dbReference>
<comment type="function">
    <text evidence="10">Component of the Mediator complex, a coactivator involved in the regulated transcription of nearly all RNA polymerase II-dependent genes. Mediator functions as a bridge to convey information from gene-specific regulatory proteins to the basal RNA polymerase II transcription machinery. Mediator is recruited to promoters by direct interactions with regulatory proteins and serves as a scaffold for the assembly of a functional preinitiation complex with RNA polymerase II and the general transcription factors.</text>
</comment>
<dbReference type="GO" id="GO:0016592">
    <property type="term" value="C:mediator complex"/>
    <property type="evidence" value="ECO:0007669"/>
    <property type="project" value="UniProtKB-UniRule"/>
</dbReference>
<dbReference type="PANTHER" id="PTHR12809:SF2">
    <property type="entry name" value="MEDIATOR OF RNA POLYMERASE II TRANSCRIPTION SUBUNIT 14"/>
    <property type="match status" value="1"/>
</dbReference>
<evidence type="ECO:0000259" key="13">
    <source>
        <dbReference type="Pfam" id="PF22981"/>
    </source>
</evidence>
<accession>A0A8C3K531</accession>
<evidence type="ECO:0000313" key="19">
    <source>
        <dbReference type="Ensembl" id="ENSCPGP00000017670.1"/>
    </source>
</evidence>
<evidence type="ECO:0000259" key="16">
    <source>
        <dbReference type="Pfam" id="PF25065"/>
    </source>
</evidence>
<evidence type="ECO:0000256" key="6">
    <source>
        <dbReference type="ARBA" id="ARBA00023159"/>
    </source>
</evidence>
<feature type="compositionally biased region" description="Polar residues" evidence="11">
    <location>
        <begin position="1018"/>
        <end position="1044"/>
    </location>
</feature>
<proteinExistence type="inferred from homology"/>
<feature type="domain" description="Mediator of RNA polymerase II transcription subunit 14 RM6" evidence="15">
    <location>
        <begin position="784"/>
        <end position="850"/>
    </location>
</feature>
<dbReference type="Pfam" id="PF08638">
    <property type="entry name" value="Med14"/>
    <property type="match status" value="1"/>
</dbReference>
<dbReference type="Ensembl" id="ENSCPGT00000019327.1">
    <property type="protein sequence ID" value="ENSCPGP00000017670.1"/>
    <property type="gene ID" value="ENSCPGG00000012327.1"/>
</dbReference>
<dbReference type="Pfam" id="PF22983">
    <property type="entry name" value="RM8_Med14"/>
    <property type="match status" value="1"/>
</dbReference>
<dbReference type="InterPro" id="IPR055107">
    <property type="entry name" value="Med14_RM8"/>
</dbReference>
<dbReference type="InterPro" id="IPR056877">
    <property type="entry name" value="Med14_C"/>
</dbReference>
<dbReference type="GO" id="GO:0006357">
    <property type="term" value="P:regulation of transcription by RNA polymerase II"/>
    <property type="evidence" value="ECO:0007669"/>
    <property type="project" value="InterPro"/>
</dbReference>
<feature type="domain" description="Mediator of RNA polymerase II transcription subunit 14 C-terminal" evidence="18">
    <location>
        <begin position="1195"/>
        <end position="1337"/>
    </location>
</feature>
<evidence type="ECO:0000256" key="10">
    <source>
        <dbReference type="RuleBase" id="RU365082"/>
    </source>
</evidence>
<evidence type="ECO:0000256" key="1">
    <source>
        <dbReference type="ARBA" id="ARBA00004123"/>
    </source>
</evidence>
<dbReference type="Pfam" id="PF25069">
    <property type="entry name" value="Med14_C"/>
    <property type="match status" value="1"/>
</dbReference>
<evidence type="ECO:0000256" key="11">
    <source>
        <dbReference type="SAM" id="MobiDB-lite"/>
    </source>
</evidence>
<evidence type="ECO:0000256" key="7">
    <source>
        <dbReference type="ARBA" id="ARBA00023163"/>
    </source>
</evidence>
<dbReference type="InterPro" id="IPR056878">
    <property type="entry name" value="RM5_Med14"/>
</dbReference>
<evidence type="ECO:0000259" key="12">
    <source>
        <dbReference type="Pfam" id="PF08638"/>
    </source>
</evidence>
<evidence type="ECO:0000259" key="17">
    <source>
        <dbReference type="Pfam" id="PF25067"/>
    </source>
</evidence>
<feature type="domain" description="Mediator complex subunit MED14 N-terminal" evidence="12">
    <location>
        <begin position="39"/>
        <end position="226"/>
    </location>
</feature>
<evidence type="ECO:0000259" key="15">
    <source>
        <dbReference type="Pfam" id="PF22984"/>
    </source>
</evidence>
<dbReference type="InterPro" id="IPR055113">
    <property type="entry name" value="Med14_RM2"/>
</dbReference>
<reference evidence="19" key="2">
    <citation type="submission" date="2025-09" db="UniProtKB">
        <authorList>
            <consortium name="Ensembl"/>
        </authorList>
    </citation>
    <scope>IDENTIFICATION</scope>
</reference>
<comment type="subunit">
    <text evidence="10">Component of the Mediator complex.</text>
</comment>
<reference evidence="19" key="1">
    <citation type="submission" date="2025-08" db="UniProtKB">
        <authorList>
            <consortium name="Ensembl"/>
        </authorList>
    </citation>
    <scope>IDENTIFICATION</scope>
</reference>